<feature type="domain" description="ASCH" evidence="1">
    <location>
        <begin position="1"/>
        <end position="113"/>
    </location>
</feature>
<reference evidence="2" key="1">
    <citation type="journal article" date="2020" name="Nature">
        <title>Giant virus diversity and host interactions through global metagenomics.</title>
        <authorList>
            <person name="Schulz F."/>
            <person name="Roux S."/>
            <person name="Paez-Espino D."/>
            <person name="Jungbluth S."/>
            <person name="Walsh D.A."/>
            <person name="Denef V.J."/>
            <person name="McMahon K.D."/>
            <person name="Konstantinidis K.T."/>
            <person name="Eloe-Fadrosh E.A."/>
            <person name="Kyrpides N.C."/>
            <person name="Woyke T."/>
        </authorList>
    </citation>
    <scope>NUCLEOTIDE SEQUENCE</scope>
    <source>
        <strain evidence="2">GVMAG-M-3300010160-4</strain>
    </source>
</reference>
<dbReference type="SUPFAM" id="SSF88697">
    <property type="entry name" value="PUA domain-like"/>
    <property type="match status" value="1"/>
</dbReference>
<dbReference type="PANTHER" id="PTHR34204">
    <property type="entry name" value="RNA-BINDING ASCH DOMAIN PROTEIN"/>
    <property type="match status" value="1"/>
</dbReference>
<dbReference type="AlphaFoldDB" id="A0A6C0BDC4"/>
<dbReference type="PANTHER" id="PTHR34204:SF2">
    <property type="entry name" value="RNA-BINDING ASCH DOMAIN PROTEIN"/>
    <property type="match status" value="1"/>
</dbReference>
<evidence type="ECO:0000259" key="1">
    <source>
        <dbReference type="SMART" id="SM01022"/>
    </source>
</evidence>
<dbReference type="SMART" id="SM01022">
    <property type="entry name" value="ASCH"/>
    <property type="match status" value="1"/>
</dbReference>
<organism evidence="2">
    <name type="scientific">viral metagenome</name>
    <dbReference type="NCBI Taxonomy" id="1070528"/>
    <lineage>
        <taxon>unclassified sequences</taxon>
        <taxon>metagenomes</taxon>
        <taxon>organismal metagenomes</taxon>
    </lineage>
</organism>
<dbReference type="Gene3D" id="2.30.130.30">
    <property type="entry name" value="Hypothetical protein"/>
    <property type="match status" value="1"/>
</dbReference>
<dbReference type="InterPro" id="IPR007374">
    <property type="entry name" value="ASCH_domain"/>
</dbReference>
<sequence length="126" mass="14551">MTTNLKKNLQDKYFDLIKSGAKTIEGRLKKGDFVSLKVGDLITFFNKDHDEIVVVIKEIKHYSNFVEFLEENLNDALPGIDNLEDGIMIYREIYTEENENLYGVIAISFEIIKDYISPTIRGDLKI</sequence>
<proteinExistence type="predicted"/>
<protein>
    <recommendedName>
        <fullName evidence="1">ASCH domain-containing protein</fullName>
    </recommendedName>
</protein>
<name>A0A6C0BDC4_9ZZZZ</name>
<dbReference type="InterPro" id="IPR015947">
    <property type="entry name" value="PUA-like_sf"/>
</dbReference>
<evidence type="ECO:0000313" key="2">
    <source>
        <dbReference type="EMBL" id="QHS89804.1"/>
    </source>
</evidence>
<accession>A0A6C0BDC4</accession>
<dbReference type="Pfam" id="PF04266">
    <property type="entry name" value="ASCH"/>
    <property type="match status" value="1"/>
</dbReference>
<dbReference type="EMBL" id="MN739120">
    <property type="protein sequence ID" value="QHS89804.1"/>
    <property type="molecule type" value="Genomic_DNA"/>
</dbReference>